<dbReference type="InterPro" id="IPR009736">
    <property type="entry name" value="DUF1307"/>
</dbReference>
<protein>
    <submittedName>
        <fullName evidence="1">DUF1307 domain-containing protein</fullName>
    </submittedName>
</protein>
<dbReference type="EMBL" id="JBHTOK010000008">
    <property type="protein sequence ID" value="MFD1440068.1"/>
    <property type="molecule type" value="Genomic_DNA"/>
</dbReference>
<evidence type="ECO:0000313" key="2">
    <source>
        <dbReference type="Proteomes" id="UP001597212"/>
    </source>
</evidence>
<name>A0ABW4CVL4_9LACO</name>
<dbReference type="Pfam" id="PF06998">
    <property type="entry name" value="DUF1307"/>
    <property type="match status" value="1"/>
</dbReference>
<organism evidence="1 2">
    <name type="scientific">Lacticaseibacillus hegangensis</name>
    <dbReference type="NCBI Taxonomy" id="2486010"/>
    <lineage>
        <taxon>Bacteria</taxon>
        <taxon>Bacillati</taxon>
        <taxon>Bacillota</taxon>
        <taxon>Bacilli</taxon>
        <taxon>Lactobacillales</taxon>
        <taxon>Lactobacillaceae</taxon>
        <taxon>Lacticaseibacillus</taxon>
    </lineage>
</organism>
<proteinExistence type="predicted"/>
<dbReference type="RefSeq" id="WP_125754929.1">
    <property type="nucleotide sequence ID" value="NZ_JBHTOK010000008.1"/>
</dbReference>
<accession>A0ABW4CVL4</accession>
<reference evidence="2" key="1">
    <citation type="journal article" date="2019" name="Int. J. Syst. Evol. Microbiol.">
        <title>The Global Catalogue of Microorganisms (GCM) 10K type strain sequencing project: providing services to taxonomists for standard genome sequencing and annotation.</title>
        <authorList>
            <consortium name="The Broad Institute Genomics Platform"/>
            <consortium name="The Broad Institute Genome Sequencing Center for Infectious Disease"/>
            <person name="Wu L."/>
            <person name="Ma J."/>
        </authorList>
    </citation>
    <scope>NUCLEOTIDE SEQUENCE [LARGE SCALE GENOMIC DNA]</scope>
    <source>
        <strain evidence="2">CCM 8912</strain>
    </source>
</reference>
<gene>
    <name evidence="1" type="ORF">ACFQ5K_01505</name>
</gene>
<evidence type="ECO:0000313" key="1">
    <source>
        <dbReference type="EMBL" id="MFD1440068.1"/>
    </source>
</evidence>
<dbReference type="Proteomes" id="UP001597212">
    <property type="component" value="Unassembled WGS sequence"/>
</dbReference>
<dbReference type="Gene3D" id="3.30.1830.10">
    <property type="entry name" value="YehR-like"/>
    <property type="match status" value="1"/>
</dbReference>
<comment type="caution">
    <text evidence="1">The sequence shown here is derived from an EMBL/GenBank/DDBJ whole genome shotgun (WGS) entry which is preliminary data.</text>
</comment>
<sequence length="166" mass="18386">MKRPAASQPFFAKLTRWFGVLALVLLLAGCSQALKKTVFEKSSGGETTTKVFYTRGRSDRVDKQITTLDLDFVKIVGKSAAKKEAERWRRVVRADVKAHDKLRGVTANATFAGTTAREVVTVDLSRANMKRLAQADGQPNPGKVDYISLDNVSHTLEQDGYKEVKQ</sequence>
<dbReference type="PROSITE" id="PS51257">
    <property type="entry name" value="PROKAR_LIPOPROTEIN"/>
    <property type="match status" value="1"/>
</dbReference>
<dbReference type="SUPFAM" id="SSF160704">
    <property type="entry name" value="YehR-like"/>
    <property type="match status" value="1"/>
</dbReference>
<dbReference type="InterPro" id="IPR036699">
    <property type="entry name" value="YehR-like_sf"/>
</dbReference>
<keyword evidence="2" id="KW-1185">Reference proteome</keyword>